<evidence type="ECO:0000259" key="11">
    <source>
        <dbReference type="PROSITE" id="PS50887"/>
    </source>
</evidence>
<dbReference type="SUPFAM" id="SSF141868">
    <property type="entry name" value="EAL domain-like"/>
    <property type="match status" value="1"/>
</dbReference>
<name>S2KHX4_LITA3</name>
<dbReference type="InterPro" id="IPR029151">
    <property type="entry name" value="Sensor-like_sf"/>
</dbReference>
<dbReference type="InterPro" id="IPR029150">
    <property type="entry name" value="dCache_3"/>
</dbReference>
<accession>S2KHX4</accession>
<feature type="domain" description="PAC" evidence="9">
    <location>
        <begin position="455"/>
        <end position="508"/>
    </location>
</feature>
<dbReference type="PROSITE" id="PS50883">
    <property type="entry name" value="EAL"/>
    <property type="match status" value="1"/>
</dbReference>
<evidence type="ECO:0008006" key="14">
    <source>
        <dbReference type="Google" id="ProtNLM"/>
    </source>
</evidence>
<dbReference type="InterPro" id="IPR000700">
    <property type="entry name" value="PAS-assoc_C"/>
</dbReference>
<dbReference type="Pfam" id="PF00563">
    <property type="entry name" value="EAL"/>
    <property type="match status" value="1"/>
</dbReference>
<sequence length="931" mass="104119">MSLKWRAFAVTSLLLLGLASLLTFLSHQNLTQQLDSNRTLNYERHLREIQQILQDSSDSLRLLAGVVASSAELSEALVAQNGGGIANALDTQWPTLQLDAGLDEVIVYDATRQTYHRWGSNVNDDRRPLDEWVETVLQNEIPLLTMRCVRTCHQYAAVPILVEGESVGVVLISRSLADVMRNVQHISGSNLALFISGDIPRENINPERQISDWGGWLVAITQAERSLPVFREASASLPLSHLVRAPQQVTYENRYYEVAAIDIEQDSNQAQHAFFLLKTDITEQVQAIAENTRTILMYALGGWLAAELLLLGILWGPMARLRRLAQVLPALASGKYGLVRQTIIPPTRRLQDEIDILDGTTLGLTDQLEFLHEEVEARQQELATRLQELKSERDFIGSLLDTAQVFILTQDPHGRITMFNRYAELAMGSAGSLLGLRFDDIFKRAPYDSLAHSTSSQDERTLQVNGEEQRTTIWYHTPLPSRDTQSPSFISVGLDITERKQAEERLAWLAHRDPLTNLYNRRFFEDAVRSSLSNDSHGAILFLDLDQFRDVNELSGHHVGDQLLRLVGDVLHSAFTDRCIVTRLGGDEFALLLESYSEPQAIEVADRIEYLLKDISLSVGGRRHRAIASIGIAMYPLHGDTPAKVMASADFAMYQAKSKSGQRWHLLSVTASRKEELKQRVYWVERLRDALDNDSFVLMAQPIVCLEDNSISHYEVLVRLRGEDGQLVTPGNFIPVAERSGQIVALDRWVLKHSLMALKQLQQRGIHLAVNLSGPSLHDENLKSFLEQELANSGAWPDYLILEVTETAAVTDFATAQQILKTIRGLGCQVALDDFGAGFSSFHYLAQLPADFIKIDGSFIRKLLDSQEDQMIVRAIADIAAGFGKKSIAEFVERKEILAVLQEFGINYAQGYYLGSPTPMTELLSSTPTST</sequence>
<dbReference type="SUPFAM" id="SSF55785">
    <property type="entry name" value="PYP-like sensor domain (PAS domain)"/>
    <property type="match status" value="1"/>
</dbReference>
<dbReference type="Pfam" id="PF14827">
    <property type="entry name" value="dCache_3"/>
    <property type="match status" value="1"/>
</dbReference>
<dbReference type="InterPro" id="IPR052155">
    <property type="entry name" value="Biofilm_reg_signaling"/>
</dbReference>
<dbReference type="Gene3D" id="3.30.70.270">
    <property type="match status" value="1"/>
</dbReference>
<dbReference type="InterPro" id="IPR000014">
    <property type="entry name" value="PAS"/>
</dbReference>
<feature type="transmembrane region" description="Helical" evidence="8">
    <location>
        <begin position="295"/>
        <end position="316"/>
    </location>
</feature>
<evidence type="ECO:0000259" key="9">
    <source>
        <dbReference type="PROSITE" id="PS50113"/>
    </source>
</evidence>
<dbReference type="InterPro" id="IPR029787">
    <property type="entry name" value="Nucleotide_cyclase"/>
</dbReference>
<gene>
    <name evidence="12" type="ORF">L861_17025</name>
</gene>
<dbReference type="CDD" id="cd01948">
    <property type="entry name" value="EAL"/>
    <property type="match status" value="1"/>
</dbReference>
<dbReference type="InterPro" id="IPR043128">
    <property type="entry name" value="Rev_trsase/Diguanyl_cyclase"/>
</dbReference>
<keyword evidence="5" id="KW-0418">Kinase</keyword>
<dbReference type="GO" id="GO:0016020">
    <property type="term" value="C:membrane"/>
    <property type="evidence" value="ECO:0007669"/>
    <property type="project" value="UniProtKB-SubCell"/>
</dbReference>
<dbReference type="Pfam" id="PF00990">
    <property type="entry name" value="GGDEF"/>
    <property type="match status" value="1"/>
</dbReference>
<evidence type="ECO:0000256" key="2">
    <source>
        <dbReference type="ARBA" id="ARBA00022553"/>
    </source>
</evidence>
<evidence type="ECO:0000256" key="3">
    <source>
        <dbReference type="ARBA" id="ARBA00022679"/>
    </source>
</evidence>
<dbReference type="SMART" id="SM00267">
    <property type="entry name" value="GGDEF"/>
    <property type="match status" value="1"/>
</dbReference>
<dbReference type="GO" id="GO:0000160">
    <property type="term" value="P:phosphorelay signal transduction system"/>
    <property type="evidence" value="ECO:0007669"/>
    <property type="project" value="UniProtKB-KW"/>
</dbReference>
<dbReference type="PROSITE" id="PS50887">
    <property type="entry name" value="GGDEF"/>
    <property type="match status" value="1"/>
</dbReference>
<dbReference type="Gene3D" id="3.20.20.450">
    <property type="entry name" value="EAL domain"/>
    <property type="match status" value="1"/>
</dbReference>
<dbReference type="PANTHER" id="PTHR44757">
    <property type="entry name" value="DIGUANYLATE CYCLASE DGCP"/>
    <property type="match status" value="1"/>
</dbReference>
<feature type="domain" description="GGDEF" evidence="11">
    <location>
        <begin position="536"/>
        <end position="669"/>
    </location>
</feature>
<dbReference type="InterPro" id="IPR035965">
    <property type="entry name" value="PAS-like_dom_sf"/>
</dbReference>
<proteinExistence type="predicted"/>
<keyword evidence="8" id="KW-0812">Transmembrane</keyword>
<reference evidence="12 13" key="1">
    <citation type="journal article" date="2013" name="Genome Announc.">
        <title>Draft genome sequence of the moderately halophilic gammaproteobacterium Halomonas anticariensis FP35.</title>
        <authorList>
            <person name="Tahrioui A."/>
            <person name="Quesada E."/>
            <person name="Llamas I."/>
        </authorList>
    </citation>
    <scope>NUCLEOTIDE SEQUENCE [LARGE SCALE GENOMIC DNA]</scope>
    <source>
        <strain evidence="13">DSM 16096 / CECT 5854 / LMG 22089 / FP35</strain>
    </source>
</reference>
<dbReference type="PANTHER" id="PTHR44757:SF2">
    <property type="entry name" value="BIOFILM ARCHITECTURE MAINTENANCE PROTEIN MBAA"/>
    <property type="match status" value="1"/>
</dbReference>
<dbReference type="Proteomes" id="UP000014463">
    <property type="component" value="Unassembled WGS sequence"/>
</dbReference>
<evidence type="ECO:0000256" key="1">
    <source>
        <dbReference type="ARBA" id="ARBA00004370"/>
    </source>
</evidence>
<keyword evidence="4" id="KW-0547">Nucleotide-binding</keyword>
<keyword evidence="8" id="KW-0472">Membrane</keyword>
<dbReference type="PATRIC" id="fig|1121939.11.peg.3039"/>
<dbReference type="SMART" id="SM00052">
    <property type="entry name" value="EAL"/>
    <property type="match status" value="1"/>
</dbReference>
<dbReference type="InterPro" id="IPR001633">
    <property type="entry name" value="EAL_dom"/>
</dbReference>
<dbReference type="eggNOG" id="COG5001">
    <property type="taxonomic scope" value="Bacteria"/>
</dbReference>
<dbReference type="STRING" id="1121939.L861_17025"/>
<dbReference type="GO" id="GO:0005524">
    <property type="term" value="F:ATP binding"/>
    <property type="evidence" value="ECO:0007669"/>
    <property type="project" value="UniProtKB-KW"/>
</dbReference>
<evidence type="ECO:0000256" key="7">
    <source>
        <dbReference type="ARBA" id="ARBA00023012"/>
    </source>
</evidence>
<dbReference type="InterPro" id="IPR000160">
    <property type="entry name" value="GGDEF_dom"/>
</dbReference>
<comment type="caution">
    <text evidence="12">The sequence shown here is derived from an EMBL/GenBank/DDBJ whole genome shotgun (WGS) entry which is preliminary data.</text>
</comment>
<evidence type="ECO:0000256" key="8">
    <source>
        <dbReference type="SAM" id="Phobius"/>
    </source>
</evidence>
<feature type="domain" description="EAL" evidence="10">
    <location>
        <begin position="680"/>
        <end position="931"/>
    </location>
</feature>
<dbReference type="SUPFAM" id="SSF103190">
    <property type="entry name" value="Sensory domain-like"/>
    <property type="match status" value="1"/>
</dbReference>
<dbReference type="CDD" id="cd01949">
    <property type="entry name" value="GGDEF"/>
    <property type="match status" value="1"/>
</dbReference>
<dbReference type="AlphaFoldDB" id="S2KHX4"/>
<keyword evidence="2" id="KW-0597">Phosphoprotein</keyword>
<keyword evidence="3" id="KW-0808">Transferase</keyword>
<keyword evidence="13" id="KW-1185">Reference proteome</keyword>
<dbReference type="GO" id="GO:0016301">
    <property type="term" value="F:kinase activity"/>
    <property type="evidence" value="ECO:0007669"/>
    <property type="project" value="UniProtKB-KW"/>
</dbReference>
<comment type="subcellular location">
    <subcellularLocation>
        <location evidence="1">Membrane</location>
    </subcellularLocation>
</comment>
<dbReference type="NCBIfam" id="TIGR00229">
    <property type="entry name" value="sensory_box"/>
    <property type="match status" value="1"/>
</dbReference>
<dbReference type="EMBL" id="ASTJ01000034">
    <property type="protein sequence ID" value="EPC01575.1"/>
    <property type="molecule type" value="Genomic_DNA"/>
</dbReference>
<keyword evidence="6" id="KW-0067">ATP-binding</keyword>
<organism evidence="12 13">
    <name type="scientific">Litchfieldella anticariensis (strain DSM 16096 / CECT 5854 / CIP 108499 / LMG 22089 / FP35)</name>
    <name type="common">Halomonas anticariensis</name>
    <dbReference type="NCBI Taxonomy" id="1121939"/>
    <lineage>
        <taxon>Bacteria</taxon>
        <taxon>Pseudomonadati</taxon>
        <taxon>Pseudomonadota</taxon>
        <taxon>Gammaproteobacteria</taxon>
        <taxon>Oceanospirillales</taxon>
        <taxon>Halomonadaceae</taxon>
        <taxon>Litchfieldella</taxon>
    </lineage>
</organism>
<evidence type="ECO:0000313" key="13">
    <source>
        <dbReference type="Proteomes" id="UP000014463"/>
    </source>
</evidence>
<evidence type="ECO:0000256" key="6">
    <source>
        <dbReference type="ARBA" id="ARBA00022840"/>
    </source>
</evidence>
<protein>
    <recommendedName>
        <fullName evidence="14">Diguanylate cyclase</fullName>
    </recommendedName>
</protein>
<keyword evidence="7" id="KW-0902">Two-component regulatory system</keyword>
<keyword evidence="8" id="KW-1133">Transmembrane helix</keyword>
<evidence type="ECO:0000259" key="10">
    <source>
        <dbReference type="PROSITE" id="PS50883"/>
    </source>
</evidence>
<evidence type="ECO:0000256" key="4">
    <source>
        <dbReference type="ARBA" id="ARBA00022741"/>
    </source>
</evidence>
<dbReference type="NCBIfam" id="TIGR00254">
    <property type="entry name" value="GGDEF"/>
    <property type="match status" value="1"/>
</dbReference>
<dbReference type="InterPro" id="IPR035919">
    <property type="entry name" value="EAL_sf"/>
</dbReference>
<dbReference type="SUPFAM" id="SSF55073">
    <property type="entry name" value="Nucleotide cyclase"/>
    <property type="match status" value="1"/>
</dbReference>
<evidence type="ECO:0000256" key="5">
    <source>
        <dbReference type="ARBA" id="ARBA00022777"/>
    </source>
</evidence>
<dbReference type="Gene3D" id="3.30.450.20">
    <property type="entry name" value="PAS domain"/>
    <property type="match status" value="1"/>
</dbReference>
<dbReference type="PROSITE" id="PS50113">
    <property type="entry name" value="PAC"/>
    <property type="match status" value="1"/>
</dbReference>
<evidence type="ECO:0000313" key="12">
    <source>
        <dbReference type="EMBL" id="EPC01575.1"/>
    </source>
</evidence>